<keyword evidence="2" id="KW-0812">Transmembrane</keyword>
<comment type="caution">
    <text evidence="3">The sequence shown here is derived from an EMBL/GenBank/DDBJ whole genome shotgun (WGS) entry which is preliminary data.</text>
</comment>
<evidence type="ECO:0000313" key="3">
    <source>
        <dbReference type="EMBL" id="KFE66467.1"/>
    </source>
</evidence>
<reference evidence="3 4" key="1">
    <citation type="submission" date="2014-04" db="EMBL/GenBank/DDBJ databases">
        <title>Genome assembly of Hyalangium minutum DSM 14724.</title>
        <authorList>
            <person name="Sharma G."/>
            <person name="Subramanian S."/>
        </authorList>
    </citation>
    <scope>NUCLEOTIDE SEQUENCE [LARGE SCALE GENOMIC DNA]</scope>
    <source>
        <strain evidence="3 4">DSM 14724</strain>
    </source>
</reference>
<dbReference type="AlphaFoldDB" id="A0A085WFK4"/>
<feature type="region of interest" description="Disordered" evidence="1">
    <location>
        <begin position="47"/>
        <end position="71"/>
    </location>
</feature>
<keyword evidence="4" id="KW-1185">Reference proteome</keyword>
<keyword evidence="2" id="KW-1133">Transmembrane helix</keyword>
<dbReference type="STRING" id="394096.DB31_0940"/>
<accession>A0A085WFK4</accession>
<feature type="region of interest" description="Disordered" evidence="1">
    <location>
        <begin position="360"/>
        <end position="380"/>
    </location>
</feature>
<dbReference type="EMBL" id="JMCB01000010">
    <property type="protein sequence ID" value="KFE66467.1"/>
    <property type="molecule type" value="Genomic_DNA"/>
</dbReference>
<evidence type="ECO:0000256" key="2">
    <source>
        <dbReference type="SAM" id="Phobius"/>
    </source>
</evidence>
<name>A0A085WFK4_9BACT</name>
<feature type="region of interest" description="Disordered" evidence="1">
    <location>
        <begin position="89"/>
        <end position="125"/>
    </location>
</feature>
<evidence type="ECO:0000313" key="4">
    <source>
        <dbReference type="Proteomes" id="UP000028725"/>
    </source>
</evidence>
<feature type="compositionally biased region" description="Polar residues" evidence="1">
    <location>
        <begin position="360"/>
        <end position="372"/>
    </location>
</feature>
<gene>
    <name evidence="3" type="ORF">DB31_0940</name>
</gene>
<evidence type="ECO:0000256" key="1">
    <source>
        <dbReference type="SAM" id="MobiDB-lite"/>
    </source>
</evidence>
<organism evidence="3 4">
    <name type="scientific">Hyalangium minutum</name>
    <dbReference type="NCBI Taxonomy" id="394096"/>
    <lineage>
        <taxon>Bacteria</taxon>
        <taxon>Pseudomonadati</taxon>
        <taxon>Myxococcota</taxon>
        <taxon>Myxococcia</taxon>
        <taxon>Myxococcales</taxon>
        <taxon>Cystobacterineae</taxon>
        <taxon>Archangiaceae</taxon>
        <taxon>Hyalangium</taxon>
    </lineage>
</organism>
<protein>
    <submittedName>
        <fullName evidence="3">Uncharacterized protein</fullName>
    </submittedName>
</protein>
<sequence length="416" mass="45017">MVEFVLLNIVLIPLFLYAIFLMDAAYLKLDLQETVVSGVWDFSQRNSEPPGFGGMGPGAPKSHQENNDNEVQASAKAVRVAYADHTSAFDDGAENNQSSEYGQQSYLTGNGDGSQAPSIQGHQKHHTGFGAHYSFRFENGPDTQFECALSSDTGWNPDPNFQGFGSSGYTAGAEVKCEATGFIYNYIIPETFLQEFSKVKMADKQLKHRKNNTGKGAHEWQDDGASVTTDNIVAYETAGISFNTWALRNGAKNADNYTPSNYDSANLSNADLRAPTAGIPLPVSGGSPEANPFFRRVQYIYTMNGTAAATYGQLTAAASNLMSRANSNKIMLVQNMPAGTMSGGMLPNIMGVHVTARYDPNSSGANSRSQTKPGFFGSDKFQSTPYSGANNTYQSMANARGLYYMGCRNPENPDCF</sequence>
<feature type="transmembrane region" description="Helical" evidence="2">
    <location>
        <begin position="6"/>
        <end position="27"/>
    </location>
</feature>
<dbReference type="Proteomes" id="UP000028725">
    <property type="component" value="Unassembled WGS sequence"/>
</dbReference>
<feature type="compositionally biased region" description="Polar residues" evidence="1">
    <location>
        <begin position="94"/>
        <end position="121"/>
    </location>
</feature>
<proteinExistence type="predicted"/>
<keyword evidence="2" id="KW-0472">Membrane</keyword>